<evidence type="ECO:0000313" key="2">
    <source>
        <dbReference type="EMBL" id="GAA4704882.1"/>
    </source>
</evidence>
<reference evidence="3" key="1">
    <citation type="journal article" date="2019" name="Int. J. Syst. Evol. Microbiol.">
        <title>The Global Catalogue of Microorganisms (GCM) 10K type strain sequencing project: providing services to taxonomists for standard genome sequencing and annotation.</title>
        <authorList>
            <consortium name="The Broad Institute Genomics Platform"/>
            <consortium name="The Broad Institute Genome Sequencing Center for Infectious Disease"/>
            <person name="Wu L."/>
            <person name="Ma J."/>
        </authorList>
    </citation>
    <scope>NUCLEOTIDE SEQUENCE [LARGE SCALE GENOMIC DNA]</scope>
    <source>
        <strain evidence="3">JCM 18958</strain>
    </source>
</reference>
<dbReference type="Pfam" id="PF09860">
    <property type="entry name" value="DUF2087"/>
    <property type="match status" value="1"/>
</dbReference>
<dbReference type="Proteomes" id="UP001501446">
    <property type="component" value="Unassembled WGS sequence"/>
</dbReference>
<organism evidence="2 3">
    <name type="scientific">Kocuria gwangalliensis</name>
    <dbReference type="NCBI Taxonomy" id="501592"/>
    <lineage>
        <taxon>Bacteria</taxon>
        <taxon>Bacillati</taxon>
        <taxon>Actinomycetota</taxon>
        <taxon>Actinomycetes</taxon>
        <taxon>Micrococcales</taxon>
        <taxon>Micrococcaceae</taxon>
        <taxon>Kocuria</taxon>
    </lineage>
</organism>
<proteinExistence type="predicted"/>
<dbReference type="EMBL" id="BAABLN010000034">
    <property type="protein sequence ID" value="GAA4704882.1"/>
    <property type="molecule type" value="Genomic_DNA"/>
</dbReference>
<evidence type="ECO:0000259" key="1">
    <source>
        <dbReference type="Pfam" id="PF09860"/>
    </source>
</evidence>
<dbReference type="RefSeq" id="WP_312396584.1">
    <property type="nucleotide sequence ID" value="NZ_BAABLN010000034.1"/>
</dbReference>
<feature type="domain" description="DUF2087" evidence="1">
    <location>
        <begin position="84"/>
        <end position="153"/>
    </location>
</feature>
<protein>
    <recommendedName>
        <fullName evidence="1">DUF2087 domain-containing protein</fullName>
    </recommendedName>
</protein>
<evidence type="ECO:0000313" key="3">
    <source>
        <dbReference type="Proteomes" id="UP001501446"/>
    </source>
</evidence>
<keyword evidence="3" id="KW-1185">Reference proteome</keyword>
<name>A0ABP8XCI7_9MICC</name>
<sequence length="153" mass="17501">MNTRQIFAALANSDTRDLYARVILGQVPESPTSKQSRALLNLHRAGLIDTPDGTWSPTAVFRELLAEGARHTPKGYERFLENGRVTRWPSKAADKDGLIRWIMDQCLATDERVEERELNNRIEKFSDDPALIRRHCVDTGYISRAQDGSEYRR</sequence>
<accession>A0ABP8XCI7</accession>
<comment type="caution">
    <text evidence="2">The sequence shown here is derived from an EMBL/GenBank/DDBJ whole genome shotgun (WGS) entry which is preliminary data.</text>
</comment>
<gene>
    <name evidence="2" type="ORF">GCM10025781_24940</name>
</gene>
<dbReference type="InterPro" id="IPR018656">
    <property type="entry name" value="DUF2087"/>
</dbReference>